<sequence>NDNNFKYQFGSIPEENRYWMDIQHCQQQDEKVYTIYISYDNETLHDESSAYLFVNNVTTEIEEQSIQTIQRGLTTDNTWSLTTSFNRCIPPTITRSLQPTYKYYPGEQLHFLIEYITPSDECHCTWQVQYLNDQTPRPIEHGFVVNADCSSILIIESITSKLQGLYTFYVENVYGRAMTQTIVIVNANNIDDTRR</sequence>
<feature type="non-terminal residue" evidence="2">
    <location>
        <position position="195"/>
    </location>
</feature>
<proteinExistence type="predicted"/>
<dbReference type="AlphaFoldDB" id="A0A815XA80"/>
<evidence type="ECO:0000313" key="3">
    <source>
        <dbReference type="EMBL" id="CAF1674792.1"/>
    </source>
</evidence>
<comment type="caution">
    <text evidence="2">The sequence shown here is derived from an EMBL/GenBank/DDBJ whole genome shotgun (WGS) entry which is preliminary data.</text>
</comment>
<dbReference type="EMBL" id="CAJNOL010016300">
    <property type="protein sequence ID" value="CAF1674792.1"/>
    <property type="molecule type" value="Genomic_DNA"/>
</dbReference>
<dbReference type="EMBL" id="CAJNOL010016301">
    <property type="protein sequence ID" value="CAF1674799.1"/>
    <property type="molecule type" value="Genomic_DNA"/>
</dbReference>
<feature type="non-terminal residue" evidence="2">
    <location>
        <position position="1"/>
    </location>
</feature>
<dbReference type="SUPFAM" id="SSF48726">
    <property type="entry name" value="Immunoglobulin"/>
    <property type="match status" value="1"/>
</dbReference>
<evidence type="ECO:0000313" key="5">
    <source>
        <dbReference type="Proteomes" id="UP000663854"/>
    </source>
</evidence>
<dbReference type="InterPro" id="IPR036179">
    <property type="entry name" value="Ig-like_dom_sf"/>
</dbReference>
<evidence type="ECO:0000313" key="6">
    <source>
        <dbReference type="Proteomes" id="UP000663870"/>
    </source>
</evidence>
<gene>
    <name evidence="3" type="ORF">JXQ802_LOCUS58192</name>
    <name evidence="4" type="ORF">JXQ802_LOCUS58193</name>
    <name evidence="1" type="ORF">PYM288_LOCUS41573</name>
    <name evidence="2" type="ORF">PYM288_LOCUS41575</name>
</gene>
<evidence type="ECO:0000313" key="2">
    <source>
        <dbReference type="EMBL" id="CAF1554972.1"/>
    </source>
</evidence>
<accession>A0A815XA80</accession>
<dbReference type="InterPro" id="IPR013783">
    <property type="entry name" value="Ig-like_fold"/>
</dbReference>
<dbReference type="Proteomes" id="UP000663870">
    <property type="component" value="Unassembled WGS sequence"/>
</dbReference>
<evidence type="ECO:0000313" key="1">
    <source>
        <dbReference type="EMBL" id="CAF1554942.1"/>
    </source>
</evidence>
<keyword evidence="6" id="KW-1185">Reference proteome</keyword>
<reference evidence="2" key="1">
    <citation type="submission" date="2021-02" db="EMBL/GenBank/DDBJ databases">
        <authorList>
            <person name="Nowell W R."/>
        </authorList>
    </citation>
    <scope>NUCLEOTIDE SEQUENCE</scope>
</reference>
<organism evidence="2 5">
    <name type="scientific">Rotaria sordida</name>
    <dbReference type="NCBI Taxonomy" id="392033"/>
    <lineage>
        <taxon>Eukaryota</taxon>
        <taxon>Metazoa</taxon>
        <taxon>Spiralia</taxon>
        <taxon>Gnathifera</taxon>
        <taxon>Rotifera</taxon>
        <taxon>Eurotatoria</taxon>
        <taxon>Bdelloidea</taxon>
        <taxon>Philodinida</taxon>
        <taxon>Philodinidae</taxon>
        <taxon>Rotaria</taxon>
    </lineage>
</organism>
<dbReference type="EMBL" id="CAJNOH010014395">
    <property type="protein sequence ID" value="CAF1554942.1"/>
    <property type="molecule type" value="Genomic_DNA"/>
</dbReference>
<evidence type="ECO:0000313" key="4">
    <source>
        <dbReference type="EMBL" id="CAF1674799.1"/>
    </source>
</evidence>
<dbReference type="EMBL" id="CAJNOH010014398">
    <property type="protein sequence ID" value="CAF1554972.1"/>
    <property type="molecule type" value="Genomic_DNA"/>
</dbReference>
<dbReference type="Gene3D" id="2.60.40.10">
    <property type="entry name" value="Immunoglobulins"/>
    <property type="match status" value="1"/>
</dbReference>
<protein>
    <submittedName>
        <fullName evidence="2">Uncharacterized protein</fullName>
    </submittedName>
</protein>
<name>A0A815XA80_9BILA</name>
<dbReference type="Proteomes" id="UP000663854">
    <property type="component" value="Unassembled WGS sequence"/>
</dbReference>